<feature type="compositionally biased region" description="Low complexity" evidence="1">
    <location>
        <begin position="152"/>
        <end position="163"/>
    </location>
</feature>
<gene>
    <name evidence="2" type="ORF">NDU88_003348</name>
</gene>
<dbReference type="EMBL" id="JANPWB010000009">
    <property type="protein sequence ID" value="KAJ1150558.1"/>
    <property type="molecule type" value="Genomic_DNA"/>
</dbReference>
<name>A0AAV7RI84_PLEWA</name>
<keyword evidence="3" id="KW-1185">Reference proteome</keyword>
<evidence type="ECO:0000313" key="3">
    <source>
        <dbReference type="Proteomes" id="UP001066276"/>
    </source>
</evidence>
<reference evidence="2" key="1">
    <citation type="journal article" date="2022" name="bioRxiv">
        <title>Sequencing and chromosome-scale assembly of the giantPleurodeles waltlgenome.</title>
        <authorList>
            <person name="Brown T."/>
            <person name="Elewa A."/>
            <person name="Iarovenko S."/>
            <person name="Subramanian E."/>
            <person name="Araus A.J."/>
            <person name="Petzold A."/>
            <person name="Susuki M."/>
            <person name="Suzuki K.-i.T."/>
            <person name="Hayashi T."/>
            <person name="Toyoda A."/>
            <person name="Oliveira C."/>
            <person name="Osipova E."/>
            <person name="Leigh N.D."/>
            <person name="Simon A."/>
            <person name="Yun M.H."/>
        </authorList>
    </citation>
    <scope>NUCLEOTIDE SEQUENCE</scope>
    <source>
        <strain evidence="2">20211129_DDA</strain>
        <tissue evidence="2">Liver</tissue>
    </source>
</reference>
<proteinExistence type="predicted"/>
<accession>A0AAV7RI84</accession>
<dbReference type="Proteomes" id="UP001066276">
    <property type="component" value="Chromosome 5"/>
</dbReference>
<evidence type="ECO:0000313" key="2">
    <source>
        <dbReference type="EMBL" id="KAJ1150558.1"/>
    </source>
</evidence>
<feature type="region of interest" description="Disordered" evidence="1">
    <location>
        <begin position="137"/>
        <end position="163"/>
    </location>
</feature>
<dbReference type="AlphaFoldDB" id="A0AAV7RI84"/>
<evidence type="ECO:0000256" key="1">
    <source>
        <dbReference type="SAM" id="MobiDB-lite"/>
    </source>
</evidence>
<sequence length="163" mass="17831">MDRRRSLESRRSGVQIPKKAFYAFPSFPLNSSVPIAPGTCNLATDVGRADDQAIAQAACENVLWSKDYNSIIKAEPGCLEWSQILSEGVVCVCGKGDKVSRWRCWEVCKEGDIKDEVPEGPEDKEVKVNLDRCGERCNSTASKSSHPRLQKDAVAPDAASSDV</sequence>
<protein>
    <submittedName>
        <fullName evidence="2">Uncharacterized protein</fullName>
    </submittedName>
</protein>
<comment type="caution">
    <text evidence="2">The sequence shown here is derived from an EMBL/GenBank/DDBJ whole genome shotgun (WGS) entry which is preliminary data.</text>
</comment>
<organism evidence="2 3">
    <name type="scientific">Pleurodeles waltl</name>
    <name type="common">Iberian ribbed newt</name>
    <dbReference type="NCBI Taxonomy" id="8319"/>
    <lineage>
        <taxon>Eukaryota</taxon>
        <taxon>Metazoa</taxon>
        <taxon>Chordata</taxon>
        <taxon>Craniata</taxon>
        <taxon>Vertebrata</taxon>
        <taxon>Euteleostomi</taxon>
        <taxon>Amphibia</taxon>
        <taxon>Batrachia</taxon>
        <taxon>Caudata</taxon>
        <taxon>Salamandroidea</taxon>
        <taxon>Salamandridae</taxon>
        <taxon>Pleurodelinae</taxon>
        <taxon>Pleurodeles</taxon>
    </lineage>
</organism>